<dbReference type="OMA" id="YQPSFIA"/>
<evidence type="ECO:0000256" key="9">
    <source>
        <dbReference type="ARBA" id="ARBA00022771"/>
    </source>
</evidence>
<evidence type="ECO:0000256" key="12">
    <source>
        <dbReference type="ARBA" id="ARBA00022989"/>
    </source>
</evidence>
<feature type="transmembrane region" description="Helical" evidence="17">
    <location>
        <begin position="246"/>
        <end position="268"/>
    </location>
</feature>
<comment type="similarity">
    <text evidence="15">Belongs to the RING-type zinc finger family. ATL subfamily.</text>
</comment>
<evidence type="ECO:0000256" key="1">
    <source>
        <dbReference type="ARBA" id="ARBA00000900"/>
    </source>
</evidence>
<dbReference type="GO" id="GO:0008270">
    <property type="term" value="F:zinc ion binding"/>
    <property type="evidence" value="ECO:0007669"/>
    <property type="project" value="UniProtKB-KW"/>
</dbReference>
<evidence type="ECO:0000256" key="5">
    <source>
        <dbReference type="ARBA" id="ARBA00022679"/>
    </source>
</evidence>
<dbReference type="Pfam" id="PF13639">
    <property type="entry name" value="zf-RING_2"/>
    <property type="match status" value="1"/>
</dbReference>
<dbReference type="Pfam" id="PF14380">
    <property type="entry name" value="WAK_assoc"/>
    <property type="match status" value="1"/>
</dbReference>
<keyword evidence="9 16" id="KW-0863">Zinc-finger</keyword>
<dbReference type="SMART" id="SM00184">
    <property type="entry name" value="RING"/>
    <property type="match status" value="1"/>
</dbReference>
<evidence type="ECO:0000256" key="15">
    <source>
        <dbReference type="ARBA" id="ARBA00024209"/>
    </source>
</evidence>
<evidence type="ECO:0000313" key="20">
    <source>
        <dbReference type="Proteomes" id="UP000189703"/>
    </source>
</evidence>
<name>A0A1U8A577_NELNU</name>
<keyword evidence="14" id="KW-0325">Glycoprotein</keyword>
<evidence type="ECO:0000256" key="6">
    <source>
        <dbReference type="ARBA" id="ARBA00022692"/>
    </source>
</evidence>
<dbReference type="eggNOG" id="KOG0800">
    <property type="taxonomic scope" value="Eukaryota"/>
</dbReference>
<evidence type="ECO:0000256" key="8">
    <source>
        <dbReference type="ARBA" id="ARBA00022729"/>
    </source>
</evidence>
<dbReference type="KEGG" id="nnu:104600366"/>
<accession>A0A1U8A577</accession>
<dbReference type="InterPro" id="IPR032872">
    <property type="entry name" value="WAK_assoc_C"/>
</dbReference>
<dbReference type="PROSITE" id="PS50089">
    <property type="entry name" value="ZF_RING_2"/>
    <property type="match status" value="1"/>
</dbReference>
<dbReference type="GeneID" id="104600366"/>
<evidence type="ECO:0000256" key="18">
    <source>
        <dbReference type="SAM" id="SignalP"/>
    </source>
</evidence>
<feature type="signal peptide" evidence="18">
    <location>
        <begin position="1"/>
        <end position="26"/>
    </location>
</feature>
<evidence type="ECO:0000256" key="10">
    <source>
        <dbReference type="ARBA" id="ARBA00022786"/>
    </source>
</evidence>
<feature type="chain" id="PRO_5010550227" description="RING-type E3 ubiquitin transferase" evidence="18">
    <location>
        <begin position="27"/>
        <end position="391"/>
    </location>
</feature>
<dbReference type="InterPro" id="IPR046948">
    <property type="entry name" value="ATL20-22-like"/>
</dbReference>
<keyword evidence="8 18" id="KW-0732">Signal</keyword>
<evidence type="ECO:0000256" key="17">
    <source>
        <dbReference type="SAM" id="Phobius"/>
    </source>
</evidence>
<dbReference type="FunCoup" id="A0A1U8A577">
    <property type="interactions" value="35"/>
</dbReference>
<keyword evidence="6 17" id="KW-0812">Transmembrane</keyword>
<proteinExistence type="inferred from homology"/>
<gene>
    <name evidence="21" type="primary">LOC104600366</name>
</gene>
<evidence type="ECO:0000256" key="13">
    <source>
        <dbReference type="ARBA" id="ARBA00023136"/>
    </source>
</evidence>
<keyword evidence="12 17" id="KW-1133">Transmembrane helix</keyword>
<keyword evidence="10" id="KW-0833">Ubl conjugation pathway</keyword>
<dbReference type="GO" id="GO:0016020">
    <property type="term" value="C:membrane"/>
    <property type="evidence" value="ECO:0007669"/>
    <property type="project" value="UniProtKB-SubCell"/>
</dbReference>
<sequence length="391" mass="43148">MGATAIQVVALFFCLFFSSATAAARANELCSSSMCGDNGLTVRFPFRIKAMQRQQHCGYPGFDLSCSSNLGKTILKLPFSGGFWVKKIDYVRQEIRIGDPGNCLPRRLLHLNLSGSPFKGEFYQTYQFFNCSSDFPGFQFDYIPCLSSSTHMVFATSYIPFAGYVPATCDLISTVSIPVVWQEDYESNFGRFPLFELSNELQLTWDSPNCGDCEARDGKCGFMTNSTLETGCFDVPRRGITRNVRYAITIGVGIPAFMCAIGVGCYICSKLRSYSGRRNMDSELTTSVVTPQALTSTTVVNVKGLDGATIESYPKLVLGESRRLPTPDDNTCAICLSEYRPKETLRSIPECKHCFHADCVDEWLRINAACPLCRNTPGPLPPPDDATGSHI</sequence>
<keyword evidence="20" id="KW-1185">Reference proteome</keyword>
<keyword evidence="13 17" id="KW-0472">Membrane</keyword>
<dbReference type="InterPro" id="IPR013083">
    <property type="entry name" value="Znf_RING/FYVE/PHD"/>
</dbReference>
<protein>
    <recommendedName>
        <fullName evidence="4">RING-type E3 ubiquitin transferase</fullName>
        <ecNumber evidence="4">2.3.2.27</ecNumber>
    </recommendedName>
</protein>
<evidence type="ECO:0000256" key="14">
    <source>
        <dbReference type="ARBA" id="ARBA00023180"/>
    </source>
</evidence>
<evidence type="ECO:0000313" key="21">
    <source>
        <dbReference type="RefSeq" id="XP_010261573.1"/>
    </source>
</evidence>
<dbReference type="InterPro" id="IPR025287">
    <property type="entry name" value="WAK_GUB"/>
</dbReference>
<evidence type="ECO:0000256" key="4">
    <source>
        <dbReference type="ARBA" id="ARBA00012483"/>
    </source>
</evidence>
<dbReference type="EC" id="2.3.2.27" evidence="4"/>
<dbReference type="CDD" id="cd16461">
    <property type="entry name" value="RING-H2_EL5-like"/>
    <property type="match status" value="1"/>
</dbReference>
<comment type="subcellular location">
    <subcellularLocation>
        <location evidence="2">Membrane</location>
        <topology evidence="2">Single-pass membrane protein</topology>
    </subcellularLocation>
</comment>
<keyword evidence="5" id="KW-0808">Transferase</keyword>
<dbReference type="Proteomes" id="UP000189703">
    <property type="component" value="Unplaced"/>
</dbReference>
<evidence type="ECO:0000256" key="7">
    <source>
        <dbReference type="ARBA" id="ARBA00022723"/>
    </source>
</evidence>
<dbReference type="OrthoDB" id="8062037at2759"/>
<reference evidence="21" key="1">
    <citation type="submission" date="2025-08" db="UniProtKB">
        <authorList>
            <consortium name="RefSeq"/>
        </authorList>
    </citation>
    <scope>IDENTIFICATION</scope>
</reference>
<keyword evidence="11" id="KW-0862">Zinc</keyword>
<keyword evidence="7" id="KW-0479">Metal-binding</keyword>
<dbReference type="GO" id="GO:0061630">
    <property type="term" value="F:ubiquitin protein ligase activity"/>
    <property type="evidence" value="ECO:0007669"/>
    <property type="project" value="UniProtKB-EC"/>
</dbReference>
<dbReference type="Pfam" id="PF13947">
    <property type="entry name" value="GUB_WAK_bind"/>
    <property type="match status" value="1"/>
</dbReference>
<dbReference type="GO" id="GO:0030247">
    <property type="term" value="F:polysaccharide binding"/>
    <property type="evidence" value="ECO:0007669"/>
    <property type="project" value="InterPro"/>
</dbReference>
<evidence type="ECO:0000259" key="19">
    <source>
        <dbReference type="PROSITE" id="PS50089"/>
    </source>
</evidence>
<evidence type="ECO:0000256" key="3">
    <source>
        <dbReference type="ARBA" id="ARBA00004906"/>
    </source>
</evidence>
<dbReference type="RefSeq" id="XP_010261573.1">
    <property type="nucleotide sequence ID" value="XM_010263271.2"/>
</dbReference>
<organism evidence="20 21">
    <name type="scientific">Nelumbo nucifera</name>
    <name type="common">Sacred lotus</name>
    <dbReference type="NCBI Taxonomy" id="4432"/>
    <lineage>
        <taxon>Eukaryota</taxon>
        <taxon>Viridiplantae</taxon>
        <taxon>Streptophyta</taxon>
        <taxon>Embryophyta</taxon>
        <taxon>Tracheophyta</taxon>
        <taxon>Spermatophyta</taxon>
        <taxon>Magnoliopsida</taxon>
        <taxon>Proteales</taxon>
        <taxon>Nelumbonaceae</taxon>
        <taxon>Nelumbo</taxon>
    </lineage>
</organism>
<dbReference type="PANTHER" id="PTHR46279:SF10">
    <property type="entry name" value="RING-TYPE E3 UBIQUITIN TRANSFERASE"/>
    <property type="match status" value="1"/>
</dbReference>
<dbReference type="SUPFAM" id="SSF57850">
    <property type="entry name" value="RING/U-box"/>
    <property type="match status" value="1"/>
</dbReference>
<dbReference type="InParanoid" id="A0A1U8A577"/>
<dbReference type="AlphaFoldDB" id="A0A1U8A577"/>
<evidence type="ECO:0000256" key="2">
    <source>
        <dbReference type="ARBA" id="ARBA00004167"/>
    </source>
</evidence>
<dbReference type="Gene3D" id="3.30.40.10">
    <property type="entry name" value="Zinc/RING finger domain, C3HC4 (zinc finger)"/>
    <property type="match status" value="1"/>
</dbReference>
<dbReference type="PANTHER" id="PTHR46279">
    <property type="entry name" value="RING/U-BOX SUPERFAMILY PROTEIN"/>
    <property type="match status" value="1"/>
</dbReference>
<dbReference type="InterPro" id="IPR001841">
    <property type="entry name" value="Znf_RING"/>
</dbReference>
<evidence type="ECO:0000256" key="11">
    <source>
        <dbReference type="ARBA" id="ARBA00022833"/>
    </source>
</evidence>
<comment type="pathway">
    <text evidence="3">Protein modification; protein ubiquitination.</text>
</comment>
<comment type="catalytic activity">
    <reaction evidence="1">
        <text>S-ubiquitinyl-[E2 ubiquitin-conjugating enzyme]-L-cysteine + [acceptor protein]-L-lysine = [E2 ubiquitin-conjugating enzyme]-L-cysteine + N(6)-ubiquitinyl-[acceptor protein]-L-lysine.</text>
        <dbReference type="EC" id="2.3.2.27"/>
    </reaction>
</comment>
<evidence type="ECO:0000256" key="16">
    <source>
        <dbReference type="PROSITE-ProRule" id="PRU00175"/>
    </source>
</evidence>
<feature type="domain" description="RING-type" evidence="19">
    <location>
        <begin position="332"/>
        <end position="374"/>
    </location>
</feature>